<dbReference type="HOGENOM" id="CLU_1428142_0_0_1"/>
<keyword evidence="3" id="KW-1185">Reference proteome</keyword>
<dbReference type="EMBL" id="KN834849">
    <property type="protein sequence ID" value="KIK52063.1"/>
    <property type="molecule type" value="Genomic_DNA"/>
</dbReference>
<name>A0A0D0CB51_9AGAR</name>
<proteinExistence type="predicted"/>
<dbReference type="Proteomes" id="UP000053593">
    <property type="component" value="Unassembled WGS sequence"/>
</dbReference>
<dbReference type="AlphaFoldDB" id="A0A0D0CB51"/>
<feature type="compositionally biased region" description="Polar residues" evidence="1">
    <location>
        <begin position="1"/>
        <end position="17"/>
    </location>
</feature>
<feature type="region of interest" description="Disordered" evidence="1">
    <location>
        <begin position="1"/>
        <end position="88"/>
    </location>
</feature>
<feature type="compositionally biased region" description="Basic residues" evidence="1">
    <location>
        <begin position="45"/>
        <end position="59"/>
    </location>
</feature>
<evidence type="ECO:0000256" key="1">
    <source>
        <dbReference type="SAM" id="MobiDB-lite"/>
    </source>
</evidence>
<evidence type="ECO:0000313" key="3">
    <source>
        <dbReference type="Proteomes" id="UP000053593"/>
    </source>
</evidence>
<sequence>MLFSSDDPSQIPRSTCANDDASSRRRVPDIDEAMFGPHPYPTHQPKQKHPSHLSSRKSHMHDVERQSIPFVQLALPDPSRKAEESIDEALETAREEIDDLENDNRQGLFTPYAFAEGNLDPVAKGGDNGVACYAPDQRAGEPNQSYNWDTSNYVAEEYAHRMGSSDLWPILGLRDHQKEQRSKKSQSPDL</sequence>
<reference evidence="2 3" key="1">
    <citation type="submission" date="2014-04" db="EMBL/GenBank/DDBJ databases">
        <title>Evolutionary Origins and Diversification of the Mycorrhizal Mutualists.</title>
        <authorList>
            <consortium name="DOE Joint Genome Institute"/>
            <consortium name="Mycorrhizal Genomics Consortium"/>
            <person name="Kohler A."/>
            <person name="Kuo A."/>
            <person name="Nagy L.G."/>
            <person name="Floudas D."/>
            <person name="Copeland A."/>
            <person name="Barry K.W."/>
            <person name="Cichocki N."/>
            <person name="Veneault-Fourrey C."/>
            <person name="LaButti K."/>
            <person name="Lindquist E.A."/>
            <person name="Lipzen A."/>
            <person name="Lundell T."/>
            <person name="Morin E."/>
            <person name="Murat C."/>
            <person name="Riley R."/>
            <person name="Ohm R."/>
            <person name="Sun H."/>
            <person name="Tunlid A."/>
            <person name="Henrissat B."/>
            <person name="Grigoriev I.V."/>
            <person name="Hibbett D.S."/>
            <person name="Martin F."/>
        </authorList>
    </citation>
    <scope>NUCLEOTIDE SEQUENCE [LARGE SCALE GENOMIC DNA]</scope>
    <source>
        <strain evidence="2 3">FD-317 M1</strain>
    </source>
</reference>
<organism evidence="2 3">
    <name type="scientific">Collybiopsis luxurians FD-317 M1</name>
    <dbReference type="NCBI Taxonomy" id="944289"/>
    <lineage>
        <taxon>Eukaryota</taxon>
        <taxon>Fungi</taxon>
        <taxon>Dikarya</taxon>
        <taxon>Basidiomycota</taxon>
        <taxon>Agaricomycotina</taxon>
        <taxon>Agaricomycetes</taxon>
        <taxon>Agaricomycetidae</taxon>
        <taxon>Agaricales</taxon>
        <taxon>Marasmiineae</taxon>
        <taxon>Omphalotaceae</taxon>
        <taxon>Collybiopsis</taxon>
        <taxon>Collybiopsis luxurians</taxon>
    </lineage>
</organism>
<gene>
    <name evidence="2" type="ORF">GYMLUDRAFT_64468</name>
</gene>
<protein>
    <submittedName>
        <fullName evidence="2">Uncharacterized protein</fullName>
    </submittedName>
</protein>
<evidence type="ECO:0000313" key="2">
    <source>
        <dbReference type="EMBL" id="KIK52063.1"/>
    </source>
</evidence>
<accession>A0A0D0CB51</accession>